<name>A0A8C5RKP5_LATLA</name>
<proteinExistence type="predicted"/>
<dbReference type="GO" id="GO:0005524">
    <property type="term" value="F:ATP binding"/>
    <property type="evidence" value="ECO:0007669"/>
    <property type="project" value="UniProtKB-KW"/>
</dbReference>
<organism evidence="4 5">
    <name type="scientific">Laticauda laticaudata</name>
    <name type="common">Blue-ringed sea krait</name>
    <name type="synonym">Blue-lipped sea krait</name>
    <dbReference type="NCBI Taxonomy" id="8630"/>
    <lineage>
        <taxon>Eukaryota</taxon>
        <taxon>Metazoa</taxon>
        <taxon>Chordata</taxon>
        <taxon>Craniata</taxon>
        <taxon>Vertebrata</taxon>
        <taxon>Euteleostomi</taxon>
        <taxon>Lepidosauria</taxon>
        <taxon>Squamata</taxon>
        <taxon>Bifurcata</taxon>
        <taxon>Unidentata</taxon>
        <taxon>Episquamata</taxon>
        <taxon>Toxicofera</taxon>
        <taxon>Serpentes</taxon>
        <taxon>Colubroidea</taxon>
        <taxon>Elapidae</taxon>
        <taxon>Laticaudinae</taxon>
        <taxon>Laticauda</taxon>
    </lineage>
</organism>
<dbReference type="GO" id="GO:0060271">
    <property type="term" value="P:cilium assembly"/>
    <property type="evidence" value="ECO:0007669"/>
    <property type="project" value="TreeGrafter"/>
</dbReference>
<evidence type="ECO:0000313" key="4">
    <source>
        <dbReference type="Ensembl" id="ENSLLTP00000004131.1"/>
    </source>
</evidence>
<accession>A0A8C5RKP5</accession>
<dbReference type="GO" id="GO:0070736">
    <property type="term" value="F:protein-glycine ligase activity, initiating"/>
    <property type="evidence" value="ECO:0007669"/>
    <property type="project" value="TreeGrafter"/>
</dbReference>
<dbReference type="AlphaFoldDB" id="A0A8C5RKP5"/>
<keyword evidence="1" id="KW-0436">Ligase</keyword>
<reference evidence="4" key="1">
    <citation type="submission" date="2025-08" db="UniProtKB">
        <authorList>
            <consortium name="Ensembl"/>
        </authorList>
    </citation>
    <scope>IDENTIFICATION</scope>
</reference>
<dbReference type="Proteomes" id="UP000694406">
    <property type="component" value="Unplaced"/>
</dbReference>
<dbReference type="GO" id="GO:0005930">
    <property type="term" value="C:axoneme"/>
    <property type="evidence" value="ECO:0007669"/>
    <property type="project" value="TreeGrafter"/>
</dbReference>
<dbReference type="GO" id="GO:0015630">
    <property type="term" value="C:microtubule cytoskeleton"/>
    <property type="evidence" value="ECO:0007669"/>
    <property type="project" value="TreeGrafter"/>
</dbReference>
<evidence type="ECO:0000313" key="5">
    <source>
        <dbReference type="Proteomes" id="UP000694406"/>
    </source>
</evidence>
<dbReference type="GO" id="GO:0003341">
    <property type="term" value="P:cilium movement"/>
    <property type="evidence" value="ECO:0007669"/>
    <property type="project" value="TreeGrafter"/>
</dbReference>
<sequence length="201" mass="23255">LGRIESNTVMERRIFTICGPYPVIRSCLRKRGWVERKHILKFDIPDHKDEGNEAECDNGAKLCSESDSNPGFNPDKFSTFHVSSLGQSRLVRNEETSFYWTTKKDAVDYYTLHIDQILNHYSRTGAFTTKIGLCLHLRNLPWYVSVNPNSFFPRCYAICIQDEKSAFIGELEKKLMICFQIISHLQPLLIFSLLLQILFSP</sequence>
<evidence type="ECO:0000256" key="1">
    <source>
        <dbReference type="ARBA" id="ARBA00022598"/>
    </source>
</evidence>
<keyword evidence="2" id="KW-0547">Nucleotide-binding</keyword>
<dbReference type="GeneTree" id="ENSGT00940000154857"/>
<reference evidence="4" key="2">
    <citation type="submission" date="2025-09" db="UniProtKB">
        <authorList>
            <consortium name="Ensembl"/>
        </authorList>
    </citation>
    <scope>IDENTIFICATION</scope>
</reference>
<evidence type="ECO:0000256" key="2">
    <source>
        <dbReference type="ARBA" id="ARBA00022741"/>
    </source>
</evidence>
<evidence type="ECO:0000256" key="3">
    <source>
        <dbReference type="ARBA" id="ARBA00022840"/>
    </source>
</evidence>
<dbReference type="PANTHER" id="PTHR45870">
    <property type="entry name" value="TUBULIN MONOGLYCYLASE TTLL3"/>
    <property type="match status" value="1"/>
</dbReference>
<dbReference type="InterPro" id="IPR051437">
    <property type="entry name" value="TTLL_monoglycylase"/>
</dbReference>
<dbReference type="Ensembl" id="ENSLLTT00000004298.1">
    <property type="protein sequence ID" value="ENSLLTP00000004131.1"/>
    <property type="gene ID" value="ENSLLTG00000003102.1"/>
</dbReference>
<keyword evidence="3" id="KW-0067">ATP-binding</keyword>
<protein>
    <submittedName>
        <fullName evidence="4">Uncharacterized protein</fullName>
    </submittedName>
</protein>
<keyword evidence="5" id="KW-1185">Reference proteome</keyword>
<dbReference type="PANTHER" id="PTHR45870:SF3">
    <property type="entry name" value="PROTEIN MONOGLYCYLASE TTLL8"/>
    <property type="match status" value="1"/>
</dbReference>